<evidence type="ECO:0000259" key="7">
    <source>
        <dbReference type="PROSITE" id="PS50850"/>
    </source>
</evidence>
<feature type="transmembrane region" description="Helical" evidence="6">
    <location>
        <begin position="287"/>
        <end position="307"/>
    </location>
</feature>
<protein>
    <submittedName>
        <fullName evidence="8">MFS general substrate transporter</fullName>
    </submittedName>
</protein>
<evidence type="ECO:0000256" key="4">
    <source>
        <dbReference type="ARBA" id="ARBA00023136"/>
    </source>
</evidence>
<feature type="transmembrane region" description="Helical" evidence="6">
    <location>
        <begin position="419"/>
        <end position="441"/>
    </location>
</feature>
<keyword evidence="4 6" id="KW-0472">Membrane</keyword>
<dbReference type="Proteomes" id="UP000800035">
    <property type="component" value="Unassembled WGS sequence"/>
</dbReference>
<dbReference type="SUPFAM" id="SSF103473">
    <property type="entry name" value="MFS general substrate transporter"/>
    <property type="match status" value="1"/>
</dbReference>
<reference evidence="8" key="1">
    <citation type="journal article" date="2020" name="Stud. Mycol.">
        <title>101 Dothideomycetes genomes: a test case for predicting lifestyles and emergence of pathogens.</title>
        <authorList>
            <person name="Haridas S."/>
            <person name="Albert R."/>
            <person name="Binder M."/>
            <person name="Bloem J."/>
            <person name="Labutti K."/>
            <person name="Salamov A."/>
            <person name="Andreopoulos B."/>
            <person name="Baker S."/>
            <person name="Barry K."/>
            <person name="Bills G."/>
            <person name="Bluhm B."/>
            <person name="Cannon C."/>
            <person name="Castanera R."/>
            <person name="Culley D."/>
            <person name="Daum C."/>
            <person name="Ezra D."/>
            <person name="Gonzalez J."/>
            <person name="Henrissat B."/>
            <person name="Kuo A."/>
            <person name="Liang C."/>
            <person name="Lipzen A."/>
            <person name="Lutzoni F."/>
            <person name="Magnuson J."/>
            <person name="Mondo S."/>
            <person name="Nolan M."/>
            <person name="Ohm R."/>
            <person name="Pangilinan J."/>
            <person name="Park H.-J."/>
            <person name="Ramirez L."/>
            <person name="Alfaro M."/>
            <person name="Sun H."/>
            <person name="Tritt A."/>
            <person name="Yoshinaga Y."/>
            <person name="Zwiers L.-H."/>
            <person name="Turgeon B."/>
            <person name="Goodwin S."/>
            <person name="Spatafora J."/>
            <person name="Crous P."/>
            <person name="Grigoriev I."/>
        </authorList>
    </citation>
    <scope>NUCLEOTIDE SEQUENCE</scope>
    <source>
        <strain evidence="8">CBS 675.92</strain>
    </source>
</reference>
<keyword evidence="3 6" id="KW-1133">Transmembrane helix</keyword>
<evidence type="ECO:0000256" key="2">
    <source>
        <dbReference type="ARBA" id="ARBA00022692"/>
    </source>
</evidence>
<feature type="transmembrane region" description="Helical" evidence="6">
    <location>
        <begin position="327"/>
        <end position="351"/>
    </location>
</feature>
<dbReference type="Pfam" id="PF07690">
    <property type="entry name" value="MFS_1"/>
    <property type="match status" value="1"/>
</dbReference>
<dbReference type="InterPro" id="IPR011701">
    <property type="entry name" value="MFS"/>
</dbReference>
<dbReference type="PROSITE" id="PS50850">
    <property type="entry name" value="MFS"/>
    <property type="match status" value="1"/>
</dbReference>
<feature type="transmembrane region" description="Helical" evidence="6">
    <location>
        <begin position="211"/>
        <end position="229"/>
    </location>
</feature>
<dbReference type="InterPro" id="IPR020846">
    <property type="entry name" value="MFS_dom"/>
</dbReference>
<feature type="transmembrane region" description="Helical" evidence="6">
    <location>
        <begin position="490"/>
        <end position="511"/>
    </location>
</feature>
<sequence length="538" mass="59105">MSLVSYRRSSEGTIGKAIGSVRDAHGASSGTGRQKQRRAPPEAYSVYTEREKWGFWVILAVAGTLPTFTFWIILPSLGTIAADLKMSLEAINLSIMFFLFVQAVTPMVWGPLSDTLGRRSVYIFSVLVFLITTVNLSFSINYPMFIVFRGFQAAGVASLAAIGGSVIQDLAPITEREHYFSFYNGIRNATLVIAPVIGGLMTNFVDFRCLFTLLWGLALAIFSAILFFLPETLRPIAGNGSLPLTGRHQPLIWRLRYFGDPAHANPQLPPGVSPQLKPRKFIEPFRLLLEKDIILSLVCSSIIYAIWMMVTVSTSELFKAAFGINDALIGLVFIPNAVGTIAGSTLIGNLLNADFLATTSEYKNEHELPPSVVISKHALPADFPLEHTRLIRLPGLTILLIITLSFYGFTLMYPSLTTLGGWILIPLLLQFLIALMAHAICGVHQTLISDLWPLDNTAATAASNLVKSSFAAIGAAIVQKMLQGLDSGPTFLCLGLVVIIMVPGCMVQWYYSGGWRREREDALVQMGIVEKSRRVYYT</sequence>
<feature type="transmembrane region" description="Helical" evidence="6">
    <location>
        <begin position="188"/>
        <end position="205"/>
    </location>
</feature>
<evidence type="ECO:0000256" key="5">
    <source>
        <dbReference type="SAM" id="MobiDB-lite"/>
    </source>
</evidence>
<proteinExistence type="predicted"/>
<evidence type="ECO:0000313" key="9">
    <source>
        <dbReference type="Proteomes" id="UP000800035"/>
    </source>
</evidence>
<keyword evidence="9" id="KW-1185">Reference proteome</keyword>
<keyword evidence="2 6" id="KW-0812">Transmembrane</keyword>
<name>A0A6A5TCE5_9PLEO</name>
<evidence type="ECO:0000256" key="6">
    <source>
        <dbReference type="SAM" id="Phobius"/>
    </source>
</evidence>
<evidence type="ECO:0000256" key="3">
    <source>
        <dbReference type="ARBA" id="ARBA00022989"/>
    </source>
</evidence>
<feature type="transmembrane region" description="Helical" evidence="6">
    <location>
        <begin position="86"/>
        <end position="109"/>
    </location>
</feature>
<accession>A0A6A5TCE5</accession>
<gene>
    <name evidence="8" type="ORF">CC80DRAFT_429369</name>
</gene>
<dbReference type="AlphaFoldDB" id="A0A6A5TCE5"/>
<comment type="subcellular location">
    <subcellularLocation>
        <location evidence="1">Membrane</location>
        <topology evidence="1">Multi-pass membrane protein</topology>
    </subcellularLocation>
</comment>
<dbReference type="PANTHER" id="PTHR23502:SF26">
    <property type="entry name" value="MAJOR FACILITATOR SUPERFAMILY (MFS) PROFILE DOMAIN-CONTAINING PROTEIN"/>
    <property type="match status" value="1"/>
</dbReference>
<feature type="transmembrane region" description="Helical" evidence="6">
    <location>
        <begin position="146"/>
        <end position="167"/>
    </location>
</feature>
<evidence type="ECO:0000313" key="8">
    <source>
        <dbReference type="EMBL" id="KAF1949389.1"/>
    </source>
</evidence>
<dbReference type="EMBL" id="ML977038">
    <property type="protein sequence ID" value="KAF1949389.1"/>
    <property type="molecule type" value="Genomic_DNA"/>
</dbReference>
<evidence type="ECO:0000256" key="1">
    <source>
        <dbReference type="ARBA" id="ARBA00004141"/>
    </source>
</evidence>
<feature type="transmembrane region" description="Helical" evidence="6">
    <location>
        <begin position="121"/>
        <end position="140"/>
    </location>
</feature>
<feature type="transmembrane region" description="Helical" evidence="6">
    <location>
        <begin position="53"/>
        <end position="74"/>
    </location>
</feature>
<feature type="region of interest" description="Disordered" evidence="5">
    <location>
        <begin position="22"/>
        <end position="41"/>
    </location>
</feature>
<feature type="domain" description="Major facilitator superfamily (MFS) profile" evidence="7">
    <location>
        <begin position="55"/>
        <end position="513"/>
    </location>
</feature>
<dbReference type="Gene3D" id="1.20.1250.20">
    <property type="entry name" value="MFS general substrate transporter like domains"/>
    <property type="match status" value="1"/>
</dbReference>
<dbReference type="GO" id="GO:0005886">
    <property type="term" value="C:plasma membrane"/>
    <property type="evidence" value="ECO:0007669"/>
    <property type="project" value="TreeGrafter"/>
</dbReference>
<organism evidence="8 9">
    <name type="scientific">Byssothecium circinans</name>
    <dbReference type="NCBI Taxonomy" id="147558"/>
    <lineage>
        <taxon>Eukaryota</taxon>
        <taxon>Fungi</taxon>
        <taxon>Dikarya</taxon>
        <taxon>Ascomycota</taxon>
        <taxon>Pezizomycotina</taxon>
        <taxon>Dothideomycetes</taxon>
        <taxon>Pleosporomycetidae</taxon>
        <taxon>Pleosporales</taxon>
        <taxon>Massarineae</taxon>
        <taxon>Massarinaceae</taxon>
        <taxon>Byssothecium</taxon>
    </lineage>
</organism>
<feature type="transmembrane region" description="Helical" evidence="6">
    <location>
        <begin position="393"/>
        <end position="413"/>
    </location>
</feature>
<dbReference type="GO" id="GO:0022857">
    <property type="term" value="F:transmembrane transporter activity"/>
    <property type="evidence" value="ECO:0007669"/>
    <property type="project" value="InterPro"/>
</dbReference>
<dbReference type="OrthoDB" id="440553at2759"/>
<dbReference type="PANTHER" id="PTHR23502">
    <property type="entry name" value="MAJOR FACILITATOR SUPERFAMILY"/>
    <property type="match status" value="1"/>
</dbReference>
<dbReference type="InterPro" id="IPR036259">
    <property type="entry name" value="MFS_trans_sf"/>
</dbReference>